<feature type="transmembrane region" description="Helical" evidence="3">
    <location>
        <begin position="20"/>
        <end position="43"/>
    </location>
</feature>
<dbReference type="EMBL" id="JAJNBZ010000003">
    <property type="protein sequence ID" value="MCE5168809.1"/>
    <property type="molecule type" value="Genomic_DNA"/>
</dbReference>
<dbReference type="GO" id="GO:0016746">
    <property type="term" value="F:acyltransferase activity"/>
    <property type="evidence" value="ECO:0007669"/>
    <property type="project" value="UniProtKB-KW"/>
</dbReference>
<keyword evidence="3" id="KW-0472">Membrane</keyword>
<reference evidence="4 5" key="1">
    <citation type="submission" date="2021-11" db="EMBL/GenBank/DDBJ databases">
        <title>Draft genome sequence of Paenibacillus profundus YoMME, a new Gram-positive bacteria with exoelectrogenic properties.</title>
        <authorList>
            <person name="Hubenova Y."/>
            <person name="Hubenova E."/>
            <person name="Manasiev Y."/>
            <person name="Peykov S."/>
            <person name="Mitov M."/>
        </authorList>
    </citation>
    <scope>NUCLEOTIDE SEQUENCE [LARGE SCALE GENOMIC DNA]</scope>
    <source>
        <strain evidence="4 5">YoMME</strain>
    </source>
</reference>
<evidence type="ECO:0000256" key="3">
    <source>
        <dbReference type="SAM" id="Phobius"/>
    </source>
</evidence>
<dbReference type="Proteomes" id="UP001199916">
    <property type="component" value="Unassembled WGS sequence"/>
</dbReference>
<protein>
    <submittedName>
        <fullName evidence="4">Acyl-CoA cholesterol acyltransferase</fullName>
    </submittedName>
</protein>
<keyword evidence="5" id="KW-1185">Reference proteome</keyword>
<feature type="region of interest" description="Disordered" evidence="2">
    <location>
        <begin position="243"/>
        <end position="263"/>
    </location>
</feature>
<evidence type="ECO:0000256" key="2">
    <source>
        <dbReference type="SAM" id="MobiDB-lite"/>
    </source>
</evidence>
<keyword evidence="1" id="KW-0175">Coiled coil</keyword>
<keyword evidence="4" id="KW-0808">Transferase</keyword>
<sequence>MKRGGKCGGNLKRYLGWADAQGSVSVLLIFIVAAIFLFTSVLIDYARIAAAEWRTEVLAQSGIRSVMSAYEPVLQERYQLFAYGQSDPALIMEYVMQDQNELKSTGVFPWVSLQLDSHTTTITRPLGRYDEFERQILDDMKYKAPVQFAFELSGKLKPMSGALKKAAQTTDLLAKLQKLADRRNKELDKVVRLQKKTRNHAASSAIERTIASDEASIMRDNPLGSTRSAADIGAQYDDYATKVRSDASLEEGEEKQYERETEDYEDDSRKIVYILRRIVSRQHSGHTNMLQQAVTHLNKASTYNEDMKKVIEKVRSSRAYDGYDRVSQAADSDTGSMPDDAQIVAAIQQINEAADQLVLPDSFAQEWNEEIQQQQMKMAQLNGAADSFQSTASQINNQSVSSHSLKLSVFRLWQLWREYEQEYIHPSNNRIDMREQELSRHRAAENERKQMEKEANQKLSKANDLLFMLANLDSRLQAHQQTFQEVRSKAEAVAQFNETPASEERMGNVSGDDAIDKSKQSMNSVTSLYDQLAEGLEMVRERLYRNEYAFLYFTSYDPTKLQSLMNSGQPGEELLGSLSIDNQEVEYILYGFNSPIGNIAAAYGEIFTMRLAIRTMEGFVEFSKLGNPLLILAAAVVYGIEQAFQDMLLLITRNEIPISRFIPSVTLTYSDHLRLFMLAHGSREGMLMRMLALIHQNTGVDPSTRGTYGQVELTLNMPMWFLPGLMRWLGHTGIWDGDIADGRLYSKKTSVFSY</sequence>
<keyword evidence="3" id="KW-1133">Transmembrane helix</keyword>
<feature type="coiled-coil region" evidence="1">
    <location>
        <begin position="434"/>
        <end position="489"/>
    </location>
</feature>
<evidence type="ECO:0000313" key="4">
    <source>
        <dbReference type="EMBL" id="MCE5168809.1"/>
    </source>
</evidence>
<evidence type="ECO:0000313" key="5">
    <source>
        <dbReference type="Proteomes" id="UP001199916"/>
    </source>
</evidence>
<evidence type="ECO:0000256" key="1">
    <source>
        <dbReference type="SAM" id="Coils"/>
    </source>
</evidence>
<name>A0ABS8YC69_9BACL</name>
<organism evidence="4 5">
    <name type="scientific">Paenibacillus profundus</name>
    <dbReference type="NCBI Taxonomy" id="1173085"/>
    <lineage>
        <taxon>Bacteria</taxon>
        <taxon>Bacillati</taxon>
        <taxon>Bacillota</taxon>
        <taxon>Bacilli</taxon>
        <taxon>Bacillales</taxon>
        <taxon>Paenibacillaceae</taxon>
        <taxon>Paenibacillus</taxon>
    </lineage>
</organism>
<comment type="caution">
    <text evidence="4">The sequence shown here is derived from an EMBL/GenBank/DDBJ whole genome shotgun (WGS) entry which is preliminary data.</text>
</comment>
<gene>
    <name evidence="4" type="ORF">LQV63_05730</name>
</gene>
<dbReference type="RefSeq" id="WP_233695982.1">
    <property type="nucleotide sequence ID" value="NZ_JAJNBZ010000003.1"/>
</dbReference>
<accession>A0ABS8YC69</accession>
<keyword evidence="3" id="KW-0812">Transmembrane</keyword>
<keyword evidence="4" id="KW-0012">Acyltransferase</keyword>
<proteinExistence type="predicted"/>